<feature type="region of interest" description="Disordered" evidence="13">
    <location>
        <begin position="158"/>
        <end position="185"/>
    </location>
</feature>
<feature type="compositionally biased region" description="Basic and acidic residues" evidence="13">
    <location>
        <begin position="336"/>
        <end position="358"/>
    </location>
</feature>
<evidence type="ECO:0008006" key="18">
    <source>
        <dbReference type="Google" id="ProtNLM"/>
    </source>
</evidence>
<evidence type="ECO:0000313" key="16">
    <source>
        <dbReference type="EMBL" id="EPT01437.1"/>
    </source>
</evidence>
<feature type="compositionally biased region" description="Basic residues" evidence="13">
    <location>
        <begin position="1145"/>
        <end position="1158"/>
    </location>
</feature>
<dbReference type="Proteomes" id="UP000015241">
    <property type="component" value="Unassembled WGS sequence"/>
</dbReference>
<sequence length="1211" mass="133315">MGVKSLWQLLDPVGRPVLLETMEGKAMAIDSSIWIYQFQATMRDKEGRGLVNAHVLGFLRRITKLLFYGIKPVFVFDGGAPALKRVTITERKKKKSGAALSHAKVAERLLAAQMRREALNHVKARGCSGDSSKRHGSLPEGPVVIDDSAVYMEDLDEPFPATPAKKKTATSPPSSKKKSRWHDHDPYKLPAVNMAEAIANATRSVAPDPRLATEEELAAFIEEMRPGDFDVSSPAFRELPTEVQYEIIGDMRLKSRQTSYRRLQNMLRNARTPLDFSKEQIKNLKHRNSLTQQLLTTTDTIGKAHVEIPIRIASERNRQYVLVKNEGAEGGWVLGIRDEGSSRSKPIEIDPDPESDKEHEDDDSDADMEEVAIGSAAPDPDLREYRRSQALTALAHRYSPNKLAPLTTRTHRKPRNERPLFAPEENELPPAAELTDGADEAADPELAAAIQESLEAEEAASMRRAIEESRAEAAIPPRLSENGASSSKVTLDGEHSRASRLPAFLDDDDDDNLYASPSRLETALSIGGAGPSRRPVSEARRTSGTSFPHSSVFGTPSLLLPETSTASAAPVASAASPLVVSSDPEDDDMEEVLVAPVPAPLTPPRSVKLAASSPRKEPLLVEDSDEDMEEVSTLPQFSRPPQRPIRRAPPQALPSRATPSPSPIPEERPPDSPPRNVSLEASPEVIEVEQAEHLPQSPEQATPASPPVREDDSAEVPEPHRSSDSEDDEAVPWDRPPSPQPDESGTKPTAVPSTADGWDAADEMDPHAEEGEFARFISQVRGKDIESVRKEIDDEIRELNQQRKAAMRDSEDITQQMISQIMIMLRLFGIPYITAPMEAEAQCAELVQLGLVDGIITDDSDVFLFGGLRVLKNMFNQSKTVECFLLSDLERELGLDRDKLIRLAYLLGSDYTDGLPGVGPVVAMELLKEFPGQDGLHKFKDWWRKVQSGKDTAEDSRTPFRKRFKKRFKELFIPDDWPNPPVRDAYYHPTVDESREPFKWGLPDLDALRDFFNSELGWGRAKVDDLLLPIIHKMNKRGKVSTTNKQSNLAGFFDVPIGGAAPRKRQAYASKRLQQVVSDFRKERARAQSTESSGATSNSGERRSQSDDEYSEAPAKKRKTSKGAKAATGARAARGVRSSSSRGAKGGRGKRAAKKRKASSSESEEDVPLAVARAESGSPPPLAVRPRPRPRPAYKGAKTSVVPVSEDEESA</sequence>
<dbReference type="EMBL" id="KE504142">
    <property type="protein sequence ID" value="EPT01437.1"/>
    <property type="molecule type" value="Genomic_DNA"/>
</dbReference>
<accession>S8E8U1</accession>
<keyword evidence="4" id="KW-0540">Nuclease</keyword>
<feature type="compositionally biased region" description="Acidic residues" evidence="13">
    <location>
        <begin position="620"/>
        <end position="630"/>
    </location>
</feature>
<feature type="compositionally biased region" description="Polar residues" evidence="13">
    <location>
        <begin position="1087"/>
        <end position="1099"/>
    </location>
</feature>
<dbReference type="CDD" id="cd09868">
    <property type="entry name" value="PIN_XPG_RAD2"/>
    <property type="match status" value="2"/>
</dbReference>
<evidence type="ECO:0000313" key="17">
    <source>
        <dbReference type="Proteomes" id="UP000015241"/>
    </source>
</evidence>
<dbReference type="PROSITE" id="PS00841">
    <property type="entry name" value="XPG_1"/>
    <property type="match status" value="1"/>
</dbReference>
<keyword evidence="7" id="KW-0227">DNA damage</keyword>
<evidence type="ECO:0000256" key="3">
    <source>
        <dbReference type="ARBA" id="ARBA00005283"/>
    </source>
</evidence>
<dbReference type="InterPro" id="IPR001044">
    <property type="entry name" value="XPG/Rad2_eukaryotes"/>
</dbReference>
<evidence type="ECO:0000256" key="4">
    <source>
        <dbReference type="ARBA" id="ARBA00022722"/>
    </source>
</evidence>
<dbReference type="FunFam" id="1.10.150.20:FF:000057">
    <property type="entry name" value="RAD2p Single-stranded DNA endonuclease"/>
    <property type="match status" value="1"/>
</dbReference>
<dbReference type="GO" id="GO:0005634">
    <property type="term" value="C:nucleus"/>
    <property type="evidence" value="ECO:0007669"/>
    <property type="project" value="UniProtKB-SubCell"/>
</dbReference>
<comment type="cofactor">
    <cofactor evidence="1">
        <name>Mg(2+)</name>
        <dbReference type="ChEBI" id="CHEBI:18420"/>
    </cofactor>
</comment>
<feature type="domain" description="XPG N-terminal" evidence="15">
    <location>
        <begin position="1"/>
        <end position="98"/>
    </location>
</feature>
<feature type="domain" description="XPG-I" evidence="14">
    <location>
        <begin position="826"/>
        <end position="895"/>
    </location>
</feature>
<feature type="compositionally biased region" description="Basic and acidic residues" evidence="13">
    <location>
        <begin position="460"/>
        <end position="471"/>
    </location>
</feature>
<keyword evidence="11" id="KW-0539">Nucleus</keyword>
<dbReference type="PANTHER" id="PTHR16171:SF7">
    <property type="entry name" value="DNA REPAIR PROTEIN RAD2"/>
    <property type="match status" value="1"/>
</dbReference>
<dbReference type="InterPro" id="IPR029060">
    <property type="entry name" value="PIN-like_dom_sf"/>
</dbReference>
<dbReference type="InterPro" id="IPR036279">
    <property type="entry name" value="5-3_exonuclease_C_sf"/>
</dbReference>
<dbReference type="GO" id="GO:0004520">
    <property type="term" value="F:DNA endonuclease activity"/>
    <property type="evidence" value="ECO:0007669"/>
    <property type="project" value="TreeGrafter"/>
</dbReference>
<protein>
    <recommendedName>
        <fullName evidence="18">PIN domain-like protein</fullName>
    </recommendedName>
</protein>
<keyword evidence="9" id="KW-0460">Magnesium</keyword>
<evidence type="ECO:0000259" key="15">
    <source>
        <dbReference type="SMART" id="SM00485"/>
    </source>
</evidence>
<dbReference type="HOGENOM" id="CLU_003018_0_0_1"/>
<keyword evidence="17" id="KW-1185">Reference proteome</keyword>
<dbReference type="OrthoDB" id="31113at2759"/>
<comment type="subcellular location">
    <subcellularLocation>
        <location evidence="2">Nucleus</location>
    </subcellularLocation>
</comment>
<evidence type="ECO:0000256" key="11">
    <source>
        <dbReference type="ARBA" id="ARBA00023242"/>
    </source>
</evidence>
<feature type="compositionally biased region" description="Polar residues" evidence="13">
    <location>
        <begin position="542"/>
        <end position="554"/>
    </location>
</feature>
<dbReference type="GO" id="GO:0003697">
    <property type="term" value="F:single-stranded DNA binding"/>
    <property type="evidence" value="ECO:0007669"/>
    <property type="project" value="InterPro"/>
</dbReference>
<evidence type="ECO:0000256" key="6">
    <source>
        <dbReference type="ARBA" id="ARBA00022759"/>
    </source>
</evidence>
<evidence type="ECO:0000256" key="2">
    <source>
        <dbReference type="ARBA" id="ARBA00004123"/>
    </source>
</evidence>
<dbReference type="SUPFAM" id="SSF47807">
    <property type="entry name" value="5' to 3' exonuclease, C-terminal subdomain"/>
    <property type="match status" value="1"/>
</dbReference>
<dbReference type="Gene3D" id="1.10.150.20">
    <property type="entry name" value="5' to 3' exonuclease, C-terminal subdomain"/>
    <property type="match status" value="1"/>
</dbReference>
<keyword evidence="5" id="KW-0479">Metal-binding</keyword>
<feature type="region of interest" description="Disordered" evidence="13">
    <location>
        <begin position="336"/>
        <end position="367"/>
    </location>
</feature>
<feature type="region of interest" description="Disordered" evidence="13">
    <location>
        <begin position="393"/>
        <end position="762"/>
    </location>
</feature>
<dbReference type="InterPro" id="IPR006084">
    <property type="entry name" value="XPG/Rad2"/>
</dbReference>
<dbReference type="InterPro" id="IPR008918">
    <property type="entry name" value="HhH2"/>
</dbReference>
<evidence type="ECO:0000256" key="7">
    <source>
        <dbReference type="ARBA" id="ARBA00022763"/>
    </source>
</evidence>
<dbReference type="FunCoup" id="S8E8U1">
    <property type="interactions" value="412"/>
</dbReference>
<evidence type="ECO:0000256" key="13">
    <source>
        <dbReference type="SAM" id="MobiDB-lite"/>
    </source>
</evidence>
<dbReference type="PANTHER" id="PTHR16171">
    <property type="entry name" value="DNA REPAIR PROTEIN COMPLEMENTING XP-G CELLS-RELATED"/>
    <property type="match status" value="1"/>
</dbReference>
<dbReference type="GO" id="GO:0016788">
    <property type="term" value="F:hydrolase activity, acting on ester bonds"/>
    <property type="evidence" value="ECO:0007669"/>
    <property type="project" value="InterPro"/>
</dbReference>
<dbReference type="STRING" id="743788.S8E8U1"/>
<dbReference type="InterPro" id="IPR006085">
    <property type="entry name" value="XPG_DNA_repair_N"/>
</dbReference>
<evidence type="ECO:0000259" key="14">
    <source>
        <dbReference type="SMART" id="SM00484"/>
    </source>
</evidence>
<organism evidence="16 17">
    <name type="scientific">Fomitopsis schrenkii</name>
    <name type="common">Brown rot fungus</name>
    <dbReference type="NCBI Taxonomy" id="2126942"/>
    <lineage>
        <taxon>Eukaryota</taxon>
        <taxon>Fungi</taxon>
        <taxon>Dikarya</taxon>
        <taxon>Basidiomycota</taxon>
        <taxon>Agaricomycotina</taxon>
        <taxon>Agaricomycetes</taxon>
        <taxon>Polyporales</taxon>
        <taxon>Fomitopsis</taxon>
    </lineage>
</organism>
<dbReference type="PROSITE" id="PS00842">
    <property type="entry name" value="XPG_2"/>
    <property type="match status" value="1"/>
</dbReference>
<feature type="compositionally biased region" description="Low complexity" evidence="13">
    <location>
        <begin position="419"/>
        <end position="434"/>
    </location>
</feature>
<evidence type="ECO:0000256" key="5">
    <source>
        <dbReference type="ARBA" id="ARBA00022723"/>
    </source>
</evidence>
<keyword evidence="6" id="KW-0255">Endonuclease</keyword>
<feature type="coiled-coil region" evidence="12">
    <location>
        <begin position="782"/>
        <end position="816"/>
    </location>
</feature>
<gene>
    <name evidence="16" type="ORF">FOMPIDRAFT_1120596</name>
</gene>
<dbReference type="InParanoid" id="S8E8U1"/>
<evidence type="ECO:0000256" key="8">
    <source>
        <dbReference type="ARBA" id="ARBA00022801"/>
    </source>
</evidence>
<dbReference type="Gene3D" id="3.40.50.1010">
    <property type="entry name" value="5'-nuclease"/>
    <property type="match status" value="2"/>
</dbReference>
<keyword evidence="8" id="KW-0378">Hydrolase</keyword>
<keyword evidence="10" id="KW-0234">DNA repair</keyword>
<dbReference type="eggNOG" id="KOG2520">
    <property type="taxonomic scope" value="Eukaryota"/>
</dbReference>
<comment type="similarity">
    <text evidence="3">Belongs to the XPG/RAD2 endonuclease family. XPG subfamily.</text>
</comment>
<feature type="compositionally biased region" description="Low complexity" evidence="13">
    <location>
        <begin position="444"/>
        <end position="453"/>
    </location>
</feature>
<dbReference type="GO" id="GO:0046872">
    <property type="term" value="F:metal ion binding"/>
    <property type="evidence" value="ECO:0007669"/>
    <property type="project" value="UniProtKB-KW"/>
</dbReference>
<dbReference type="CDD" id="cd09904">
    <property type="entry name" value="H3TH_XPG"/>
    <property type="match status" value="1"/>
</dbReference>
<dbReference type="SUPFAM" id="SSF88723">
    <property type="entry name" value="PIN domain-like"/>
    <property type="match status" value="1"/>
</dbReference>
<evidence type="ECO:0000256" key="9">
    <source>
        <dbReference type="ARBA" id="ARBA00022842"/>
    </source>
</evidence>
<evidence type="ECO:0000256" key="1">
    <source>
        <dbReference type="ARBA" id="ARBA00001946"/>
    </source>
</evidence>
<dbReference type="PRINTS" id="PR00853">
    <property type="entry name" value="XPGRADSUPER"/>
</dbReference>
<dbReference type="Pfam" id="PF00867">
    <property type="entry name" value="XPG_I"/>
    <property type="match status" value="1"/>
</dbReference>
<feature type="compositionally biased region" description="Low complexity" evidence="13">
    <location>
        <begin position="1123"/>
        <end position="1143"/>
    </location>
</feature>
<feature type="compositionally biased region" description="Low complexity" evidence="13">
    <location>
        <begin position="563"/>
        <end position="582"/>
    </location>
</feature>
<dbReference type="InterPro" id="IPR019974">
    <property type="entry name" value="XPG_CS"/>
</dbReference>
<dbReference type="SMART" id="SM00279">
    <property type="entry name" value="HhH2"/>
    <property type="match status" value="1"/>
</dbReference>
<dbReference type="SMART" id="SM00485">
    <property type="entry name" value="XPGN"/>
    <property type="match status" value="1"/>
</dbReference>
<dbReference type="SMART" id="SM00484">
    <property type="entry name" value="XPGI"/>
    <property type="match status" value="1"/>
</dbReference>
<dbReference type="AlphaFoldDB" id="S8E8U1"/>
<dbReference type="Pfam" id="PF00752">
    <property type="entry name" value="XPG_N"/>
    <property type="match status" value="1"/>
</dbReference>
<keyword evidence="12" id="KW-0175">Coiled coil</keyword>
<dbReference type="InterPro" id="IPR006086">
    <property type="entry name" value="XPG-I_dom"/>
</dbReference>
<dbReference type="GO" id="GO:0006289">
    <property type="term" value="P:nucleotide-excision repair"/>
    <property type="evidence" value="ECO:0007669"/>
    <property type="project" value="InterPro"/>
</dbReference>
<proteinExistence type="inferred from homology"/>
<evidence type="ECO:0000256" key="10">
    <source>
        <dbReference type="ARBA" id="ARBA00023204"/>
    </source>
</evidence>
<reference evidence="16 17" key="1">
    <citation type="journal article" date="2012" name="Science">
        <title>The Paleozoic origin of enzymatic lignin decomposition reconstructed from 31 fungal genomes.</title>
        <authorList>
            <person name="Floudas D."/>
            <person name="Binder M."/>
            <person name="Riley R."/>
            <person name="Barry K."/>
            <person name="Blanchette R.A."/>
            <person name="Henrissat B."/>
            <person name="Martinez A.T."/>
            <person name="Otillar R."/>
            <person name="Spatafora J.W."/>
            <person name="Yadav J.S."/>
            <person name="Aerts A."/>
            <person name="Benoit I."/>
            <person name="Boyd A."/>
            <person name="Carlson A."/>
            <person name="Copeland A."/>
            <person name="Coutinho P.M."/>
            <person name="de Vries R.P."/>
            <person name="Ferreira P."/>
            <person name="Findley K."/>
            <person name="Foster B."/>
            <person name="Gaskell J."/>
            <person name="Glotzer D."/>
            <person name="Gorecki P."/>
            <person name="Heitman J."/>
            <person name="Hesse C."/>
            <person name="Hori C."/>
            <person name="Igarashi K."/>
            <person name="Jurgens J.A."/>
            <person name="Kallen N."/>
            <person name="Kersten P."/>
            <person name="Kohler A."/>
            <person name="Kuees U."/>
            <person name="Kumar T.K.A."/>
            <person name="Kuo A."/>
            <person name="LaButti K."/>
            <person name="Larrondo L.F."/>
            <person name="Lindquist E."/>
            <person name="Ling A."/>
            <person name="Lombard V."/>
            <person name="Lucas S."/>
            <person name="Lundell T."/>
            <person name="Martin R."/>
            <person name="McLaughlin D.J."/>
            <person name="Morgenstern I."/>
            <person name="Morin E."/>
            <person name="Murat C."/>
            <person name="Nagy L.G."/>
            <person name="Nolan M."/>
            <person name="Ohm R.A."/>
            <person name="Patyshakuliyeva A."/>
            <person name="Rokas A."/>
            <person name="Ruiz-Duenas F.J."/>
            <person name="Sabat G."/>
            <person name="Salamov A."/>
            <person name="Samejima M."/>
            <person name="Schmutz J."/>
            <person name="Slot J.C."/>
            <person name="St John F."/>
            <person name="Stenlid J."/>
            <person name="Sun H."/>
            <person name="Sun S."/>
            <person name="Syed K."/>
            <person name="Tsang A."/>
            <person name="Wiebenga A."/>
            <person name="Young D."/>
            <person name="Pisabarro A."/>
            <person name="Eastwood D.C."/>
            <person name="Martin F."/>
            <person name="Cullen D."/>
            <person name="Grigoriev I.V."/>
            <person name="Hibbett D.S."/>
        </authorList>
    </citation>
    <scope>NUCLEOTIDE SEQUENCE</scope>
    <source>
        <strain evidence="17">FP-58527</strain>
    </source>
</reference>
<name>S8E8U1_FOMSC</name>
<dbReference type="PRINTS" id="PR00066">
    <property type="entry name" value="XRODRMPGMNTG"/>
</dbReference>
<evidence type="ECO:0000256" key="12">
    <source>
        <dbReference type="SAM" id="Coils"/>
    </source>
</evidence>
<feature type="region of interest" description="Disordered" evidence="13">
    <location>
        <begin position="1080"/>
        <end position="1211"/>
    </location>
</feature>